<feature type="region of interest" description="Disordered" evidence="1">
    <location>
        <begin position="1"/>
        <end position="165"/>
    </location>
</feature>
<comment type="caution">
    <text evidence="2">The sequence shown here is derived from an EMBL/GenBank/DDBJ whole genome shotgun (WGS) entry which is preliminary data.</text>
</comment>
<feature type="compositionally biased region" description="Basic and acidic residues" evidence="1">
    <location>
        <begin position="84"/>
        <end position="93"/>
    </location>
</feature>
<reference evidence="2" key="1">
    <citation type="submission" date="2021-12" db="EMBL/GenBank/DDBJ databases">
        <title>Prjna785345.</title>
        <authorList>
            <person name="Rujirawat T."/>
            <person name="Krajaejun T."/>
        </authorList>
    </citation>
    <scope>NUCLEOTIDE SEQUENCE</scope>
    <source>
        <strain evidence="2">Pi057C3</strain>
    </source>
</reference>
<feature type="compositionally biased region" description="Low complexity" evidence="1">
    <location>
        <begin position="151"/>
        <end position="162"/>
    </location>
</feature>
<feature type="region of interest" description="Disordered" evidence="1">
    <location>
        <begin position="384"/>
        <end position="439"/>
    </location>
</feature>
<evidence type="ECO:0000256" key="1">
    <source>
        <dbReference type="SAM" id="MobiDB-lite"/>
    </source>
</evidence>
<accession>A0AAD5QCF4</accession>
<dbReference type="AlphaFoldDB" id="A0AAD5QCF4"/>
<sequence length="439" mass="47526">MNGDGSRAGAGLSRGGSDTGGASSGGPTGAGKRRGATDREHAIMSELLSTIGDVNELGRPPSRPPHAMDAAPPTTKRQRVNGSARRDPAKLDDVDFAAVSDAESSDDDPVKPHDDRPRRATSRDNSRHGGGGGDEDDEDDDDTGEHQSDRSSNAGQSSSVASRHTRLTELEQQVRELERENLHLKQTLLLGKGGSVMLPGARSPHENTQQLLGERTRVVQEMVDLLNAPFLSLSEAARVWHDECRVGVGVREWDAFGRLATISLWNMIRSVFANIAVDIVELRPHLPDGEMILTKWRIQGEIAPATQLTAVRSSEDCPETMKVAVQAIKSSDLTFTVTTYIIFQDVQIAEQHHCWDQVGVFKRLFGGEIPPSVQQMLTIPDGLEIDPHYVPPPMSAHAAADEDADADAEDGHSGREDGEEEANDEEESDDEDAAGFQSD</sequence>
<keyword evidence="3" id="KW-1185">Reference proteome</keyword>
<evidence type="ECO:0000313" key="2">
    <source>
        <dbReference type="EMBL" id="KAJ0408606.1"/>
    </source>
</evidence>
<dbReference type="Proteomes" id="UP001209570">
    <property type="component" value="Unassembled WGS sequence"/>
</dbReference>
<dbReference type="EMBL" id="JAKCXM010000010">
    <property type="protein sequence ID" value="KAJ0408606.1"/>
    <property type="molecule type" value="Genomic_DNA"/>
</dbReference>
<feature type="compositionally biased region" description="Acidic residues" evidence="1">
    <location>
        <begin position="133"/>
        <end position="143"/>
    </location>
</feature>
<organism evidence="2 3">
    <name type="scientific">Pythium insidiosum</name>
    <name type="common">Pythiosis disease agent</name>
    <dbReference type="NCBI Taxonomy" id="114742"/>
    <lineage>
        <taxon>Eukaryota</taxon>
        <taxon>Sar</taxon>
        <taxon>Stramenopiles</taxon>
        <taxon>Oomycota</taxon>
        <taxon>Peronosporomycetes</taxon>
        <taxon>Pythiales</taxon>
        <taxon>Pythiaceae</taxon>
        <taxon>Pythium</taxon>
    </lineage>
</organism>
<feature type="compositionally biased region" description="Acidic residues" evidence="1">
    <location>
        <begin position="417"/>
        <end position="433"/>
    </location>
</feature>
<feature type="compositionally biased region" description="Basic and acidic residues" evidence="1">
    <location>
        <begin position="108"/>
        <end position="127"/>
    </location>
</feature>
<evidence type="ECO:0000313" key="3">
    <source>
        <dbReference type="Proteomes" id="UP001209570"/>
    </source>
</evidence>
<protein>
    <submittedName>
        <fullName evidence="2">Uncharacterized protein</fullName>
    </submittedName>
</protein>
<feature type="compositionally biased region" description="Gly residues" evidence="1">
    <location>
        <begin position="1"/>
        <end position="29"/>
    </location>
</feature>
<proteinExistence type="predicted"/>
<gene>
    <name evidence="2" type="ORF">P43SY_008953</name>
</gene>
<name>A0AAD5QCF4_PYTIN</name>